<dbReference type="PANTHER" id="PTHR36444:SF2">
    <property type="entry name" value="TRANSCRIPTIONAL REGULATOR PROTEIN YOBU-RELATED"/>
    <property type="match status" value="1"/>
</dbReference>
<accession>A0ABY5S8U9</accession>
<dbReference type="Pfam" id="PF06445">
    <property type="entry name" value="GyrI-like"/>
    <property type="match status" value="1"/>
</dbReference>
<feature type="domain" description="AraC effector-binding" evidence="1">
    <location>
        <begin position="1"/>
        <end position="164"/>
    </location>
</feature>
<dbReference type="SUPFAM" id="SSF55136">
    <property type="entry name" value="Probable bacterial effector-binding domain"/>
    <property type="match status" value="1"/>
</dbReference>
<dbReference type="PANTHER" id="PTHR36444">
    <property type="entry name" value="TRANSCRIPTIONAL REGULATOR PROTEIN YOBU-RELATED"/>
    <property type="match status" value="1"/>
</dbReference>
<proteinExistence type="predicted"/>
<dbReference type="RefSeq" id="WP_258386089.1">
    <property type="nucleotide sequence ID" value="NZ_CP091430.1"/>
</dbReference>
<keyword evidence="3" id="KW-1185">Reference proteome</keyword>
<sequence length="171" mass="18504">MNIRYEKVEAMKLCGLAGRTTNAAEAGPGGQIPALWGAFHAKGVTSALSGYAEPSNMYGLYAEYESDASGEYTILLGHRLLEESEPSGLPDQEWKTIDLPASRYAVFTTERGPVAKVVPEAWGRIWAWFAEGNGTRTFTGDFERYDGRAADPADAVVEIYIAVTDGDAANM</sequence>
<dbReference type="InterPro" id="IPR029442">
    <property type="entry name" value="GyrI-like"/>
</dbReference>
<dbReference type="EMBL" id="CP091430">
    <property type="protein sequence ID" value="UVI30020.1"/>
    <property type="molecule type" value="Genomic_DNA"/>
</dbReference>
<evidence type="ECO:0000313" key="2">
    <source>
        <dbReference type="EMBL" id="UVI30020.1"/>
    </source>
</evidence>
<dbReference type="Proteomes" id="UP001057877">
    <property type="component" value="Chromosome"/>
</dbReference>
<dbReference type="InterPro" id="IPR010499">
    <property type="entry name" value="AraC_E-bd"/>
</dbReference>
<dbReference type="SMART" id="SM00871">
    <property type="entry name" value="AraC_E_bind"/>
    <property type="match status" value="1"/>
</dbReference>
<dbReference type="InterPro" id="IPR053182">
    <property type="entry name" value="YobU-like_regulator"/>
</dbReference>
<evidence type="ECO:0000259" key="1">
    <source>
        <dbReference type="SMART" id="SM00871"/>
    </source>
</evidence>
<protein>
    <submittedName>
        <fullName evidence="2">GyrI-like domain-containing protein</fullName>
    </submittedName>
</protein>
<dbReference type="Gene3D" id="3.20.80.10">
    <property type="entry name" value="Regulatory factor, effector binding domain"/>
    <property type="match status" value="1"/>
</dbReference>
<dbReference type="InterPro" id="IPR011256">
    <property type="entry name" value="Reg_factor_effector_dom_sf"/>
</dbReference>
<gene>
    <name evidence="2" type="ORF">L1F29_32345</name>
</gene>
<reference evidence="2" key="1">
    <citation type="submission" date="2022-01" db="EMBL/GenBank/DDBJ databases">
        <title>Paenibacillus spongiae sp. nov., isolated from marine sponge.</title>
        <authorList>
            <person name="Li Z."/>
            <person name="Zhang M."/>
        </authorList>
    </citation>
    <scope>NUCLEOTIDE SEQUENCE</scope>
    <source>
        <strain evidence="2">PHS-Z3</strain>
    </source>
</reference>
<name>A0ABY5S8U9_9BACL</name>
<organism evidence="2 3">
    <name type="scientific">Paenibacillus spongiae</name>
    <dbReference type="NCBI Taxonomy" id="2909671"/>
    <lineage>
        <taxon>Bacteria</taxon>
        <taxon>Bacillati</taxon>
        <taxon>Bacillota</taxon>
        <taxon>Bacilli</taxon>
        <taxon>Bacillales</taxon>
        <taxon>Paenibacillaceae</taxon>
        <taxon>Paenibacillus</taxon>
    </lineage>
</organism>
<evidence type="ECO:0000313" key="3">
    <source>
        <dbReference type="Proteomes" id="UP001057877"/>
    </source>
</evidence>